<proteinExistence type="predicted"/>
<gene>
    <name evidence="1" type="ORF">BLNAU_10652</name>
</gene>
<reference evidence="1 2" key="1">
    <citation type="journal article" date="2022" name="bioRxiv">
        <title>Genomics of Preaxostyla Flagellates Illuminates Evolutionary Transitions and the Path Towards Mitochondrial Loss.</title>
        <authorList>
            <person name="Novak L.V.F."/>
            <person name="Treitli S.C."/>
            <person name="Pyrih J."/>
            <person name="Halakuc P."/>
            <person name="Pipaliya S.V."/>
            <person name="Vacek V."/>
            <person name="Brzon O."/>
            <person name="Soukal P."/>
            <person name="Eme L."/>
            <person name="Dacks J.B."/>
            <person name="Karnkowska A."/>
            <person name="Elias M."/>
            <person name="Hampl V."/>
        </authorList>
    </citation>
    <scope>NUCLEOTIDE SEQUENCE [LARGE SCALE GENOMIC DNA]</scope>
    <source>
        <strain evidence="1">NAU3</strain>
        <tissue evidence="1">Gut</tissue>
    </source>
</reference>
<dbReference type="Proteomes" id="UP001281761">
    <property type="component" value="Unassembled WGS sequence"/>
</dbReference>
<name>A0ABQ9XRK4_9EUKA</name>
<organism evidence="1 2">
    <name type="scientific">Blattamonas nauphoetae</name>
    <dbReference type="NCBI Taxonomy" id="2049346"/>
    <lineage>
        <taxon>Eukaryota</taxon>
        <taxon>Metamonada</taxon>
        <taxon>Preaxostyla</taxon>
        <taxon>Oxymonadida</taxon>
        <taxon>Blattamonas</taxon>
    </lineage>
</organism>
<sequence>MDDNKEISMYSNYGTVRDDEVLVLGTSGSIGMSAERTKGGIIGLAKLKFQIFVIQDRNEENIPLGIIEGDSAVGILIDIVNSTTTLSHLRFHPSEIRSVRVGISSVVKKIPREIWVPSTDLPLGYNSRYLRLDHNVQHIDHPLITCPPPLRSGWECEHCGIIDEGQRQCSEGWTCSSNEYHDLISHCEHDDLEVSLERCRDNLNQPLHDPHFPLCLPHLPQLLMDLIHNIRTRGFALIESKTADSIRVSLHIASARSPASLLPIWK</sequence>
<accession>A0ABQ9XRK4</accession>
<protein>
    <submittedName>
        <fullName evidence="1">Uncharacterized protein</fullName>
    </submittedName>
</protein>
<evidence type="ECO:0000313" key="2">
    <source>
        <dbReference type="Proteomes" id="UP001281761"/>
    </source>
</evidence>
<dbReference type="EMBL" id="JARBJD010000079">
    <property type="protein sequence ID" value="KAK2954320.1"/>
    <property type="molecule type" value="Genomic_DNA"/>
</dbReference>
<keyword evidence="2" id="KW-1185">Reference proteome</keyword>
<evidence type="ECO:0000313" key="1">
    <source>
        <dbReference type="EMBL" id="KAK2954320.1"/>
    </source>
</evidence>
<comment type="caution">
    <text evidence="1">The sequence shown here is derived from an EMBL/GenBank/DDBJ whole genome shotgun (WGS) entry which is preliminary data.</text>
</comment>